<dbReference type="AlphaFoldDB" id="A0A3P6UB34"/>
<proteinExistence type="predicted"/>
<accession>A0A3P6UB34</accession>
<dbReference type="OrthoDB" id="60477at2759"/>
<organism evidence="3 4">
    <name type="scientific">Anisakis simplex</name>
    <name type="common">Herring worm</name>
    <dbReference type="NCBI Taxonomy" id="6269"/>
    <lineage>
        <taxon>Eukaryota</taxon>
        <taxon>Metazoa</taxon>
        <taxon>Ecdysozoa</taxon>
        <taxon>Nematoda</taxon>
        <taxon>Chromadorea</taxon>
        <taxon>Rhabditida</taxon>
        <taxon>Spirurina</taxon>
        <taxon>Ascaridomorpha</taxon>
        <taxon>Ascaridoidea</taxon>
        <taxon>Anisakidae</taxon>
        <taxon>Anisakis</taxon>
        <taxon>Anisakis simplex complex</taxon>
    </lineage>
</organism>
<evidence type="ECO:0000313" key="4">
    <source>
        <dbReference type="Proteomes" id="UP000267096"/>
    </source>
</evidence>
<keyword evidence="2" id="KW-1133">Transmembrane helix</keyword>
<feature type="compositionally biased region" description="Low complexity" evidence="1">
    <location>
        <begin position="58"/>
        <end position="75"/>
    </location>
</feature>
<evidence type="ECO:0000256" key="2">
    <source>
        <dbReference type="SAM" id="Phobius"/>
    </source>
</evidence>
<sequence>MFESAPLQWGEWPKSTFKWWPVVFNEYNLSLSGHYVTFLPPIVLNANIPHNDPSITYNGDGLNGDNGNNNDNNGDSDNDNKDKNNNNKLNLEDSSKSIAYDTIETLLNSRIYSLETQMTAVLVMSAVFLFSTVTLFILYTCFPSYLITETLVNSWQRAMRHLCKPMRCERVPGASAVRGRNCF</sequence>
<evidence type="ECO:0000256" key="1">
    <source>
        <dbReference type="SAM" id="MobiDB-lite"/>
    </source>
</evidence>
<feature type="transmembrane region" description="Helical" evidence="2">
    <location>
        <begin position="119"/>
        <end position="139"/>
    </location>
</feature>
<keyword evidence="4" id="KW-1185">Reference proteome</keyword>
<protein>
    <submittedName>
        <fullName evidence="3">Uncharacterized protein</fullName>
    </submittedName>
</protein>
<name>A0A3P6UB34_ANISI</name>
<dbReference type="Proteomes" id="UP000267096">
    <property type="component" value="Unassembled WGS sequence"/>
</dbReference>
<keyword evidence="2" id="KW-0472">Membrane</keyword>
<gene>
    <name evidence="3" type="ORF">ASIM_LOCUS20096</name>
</gene>
<feature type="compositionally biased region" description="Basic and acidic residues" evidence="1">
    <location>
        <begin position="78"/>
        <end position="90"/>
    </location>
</feature>
<keyword evidence="2" id="KW-0812">Transmembrane</keyword>
<feature type="region of interest" description="Disordered" evidence="1">
    <location>
        <begin position="57"/>
        <end position="90"/>
    </location>
</feature>
<dbReference type="EMBL" id="UYRR01038692">
    <property type="protein sequence ID" value="VDK74251.1"/>
    <property type="molecule type" value="Genomic_DNA"/>
</dbReference>
<reference evidence="3 4" key="1">
    <citation type="submission" date="2018-11" db="EMBL/GenBank/DDBJ databases">
        <authorList>
            <consortium name="Pathogen Informatics"/>
        </authorList>
    </citation>
    <scope>NUCLEOTIDE SEQUENCE [LARGE SCALE GENOMIC DNA]</scope>
</reference>
<evidence type="ECO:0000313" key="3">
    <source>
        <dbReference type="EMBL" id="VDK74251.1"/>
    </source>
</evidence>